<keyword evidence="7" id="KW-1185">Reference proteome</keyword>
<evidence type="ECO:0000256" key="4">
    <source>
        <dbReference type="SAM" id="SignalP"/>
    </source>
</evidence>
<comment type="similarity">
    <text evidence="2">Belongs to the bacterial solute-binding protein 2 family.</text>
</comment>
<dbReference type="Gene3D" id="3.40.50.2300">
    <property type="match status" value="2"/>
</dbReference>
<keyword evidence="6" id="KW-0813">Transport</keyword>
<dbReference type="InterPro" id="IPR025997">
    <property type="entry name" value="SBP_2_dom"/>
</dbReference>
<dbReference type="PANTHER" id="PTHR30036">
    <property type="entry name" value="D-XYLOSE-BINDING PERIPLASMIC PROTEIN"/>
    <property type="match status" value="1"/>
</dbReference>
<dbReference type="OrthoDB" id="9800520at2"/>
<dbReference type="PANTHER" id="PTHR30036:SF1">
    <property type="entry name" value="D-XYLOSE-BINDING PERIPLASMIC PROTEIN"/>
    <property type="match status" value="1"/>
</dbReference>
<evidence type="ECO:0000256" key="3">
    <source>
        <dbReference type="ARBA" id="ARBA00022729"/>
    </source>
</evidence>
<proteinExistence type="inferred from homology"/>
<keyword evidence="3 4" id="KW-0732">Signal</keyword>
<evidence type="ECO:0000256" key="1">
    <source>
        <dbReference type="ARBA" id="ARBA00004418"/>
    </source>
</evidence>
<feature type="chain" id="PRO_5024934280" evidence="4">
    <location>
        <begin position="30"/>
        <end position="362"/>
    </location>
</feature>
<dbReference type="EMBL" id="FOSF01000061">
    <property type="protein sequence ID" value="SFK36638.1"/>
    <property type="molecule type" value="Genomic_DNA"/>
</dbReference>
<name>A0A662ZDP1_9GAMM</name>
<evidence type="ECO:0000313" key="6">
    <source>
        <dbReference type="EMBL" id="SFK36638.1"/>
    </source>
</evidence>
<sequence length="362" mass="40625">MLTIRKNLKFFVCAISVFTNLFFCSIAVAAEKIGIAFPTQNQERWYKEGFHLSNLLKKEGYDVELYFGGDNDADLQVRQVGRMINSGCKVLIISAIDGDSFSEVLKEAKKKHIPVISYDHLIMNTDAAEYYVTFDNYAVGLAQGHFIEKKLNLQNTSENKYIELFTGSLDDNNTNFFWKGAMSVLNPYIQNGTLIVKSGEKSIDKCATQGWDREIAMKRMESLINSQGYLPGGSKGSRIDAVLSPNDSIGNGIIRAFENAGFTEKNIPVITGQDGELEAVKNIHKGLLGMTIFKDANILCDRVIRMTNQLIKHQDVEINDIETYNNGKILEKTFMCEVTVVDKSNYKKVFVDSGLIDEKNLD</sequence>
<feature type="domain" description="Periplasmic binding protein" evidence="5">
    <location>
        <begin position="33"/>
        <end position="314"/>
    </location>
</feature>
<dbReference type="Proteomes" id="UP000243374">
    <property type="component" value="Unassembled WGS sequence"/>
</dbReference>
<comment type="subcellular location">
    <subcellularLocation>
        <location evidence="1">Periplasm</location>
    </subcellularLocation>
</comment>
<reference evidence="6 7" key="1">
    <citation type="submission" date="2016-10" db="EMBL/GenBank/DDBJ databases">
        <authorList>
            <person name="Varghese N."/>
            <person name="Submissions S."/>
        </authorList>
    </citation>
    <scope>NUCLEOTIDE SEQUENCE [LARGE SCALE GENOMIC DNA]</scope>
    <source>
        <strain evidence="6 7">22B</strain>
    </source>
</reference>
<feature type="signal peptide" evidence="4">
    <location>
        <begin position="1"/>
        <end position="29"/>
    </location>
</feature>
<dbReference type="InterPro" id="IPR050555">
    <property type="entry name" value="Bact_Solute-Bind_Prot2"/>
</dbReference>
<dbReference type="SUPFAM" id="SSF53822">
    <property type="entry name" value="Periplasmic binding protein-like I"/>
    <property type="match status" value="1"/>
</dbReference>
<keyword evidence="6" id="KW-0762">Sugar transport</keyword>
<dbReference type="AlphaFoldDB" id="A0A662ZDP1"/>
<protein>
    <submittedName>
        <fullName evidence="6">Putative multiple sugar transport system substrate-binding protein</fullName>
    </submittedName>
</protein>
<evidence type="ECO:0000313" key="7">
    <source>
        <dbReference type="Proteomes" id="UP000243374"/>
    </source>
</evidence>
<evidence type="ECO:0000259" key="5">
    <source>
        <dbReference type="Pfam" id="PF13407"/>
    </source>
</evidence>
<dbReference type="GO" id="GO:0030288">
    <property type="term" value="C:outer membrane-bounded periplasmic space"/>
    <property type="evidence" value="ECO:0007669"/>
    <property type="project" value="TreeGrafter"/>
</dbReference>
<dbReference type="Pfam" id="PF13407">
    <property type="entry name" value="Peripla_BP_4"/>
    <property type="match status" value="1"/>
</dbReference>
<dbReference type="CDD" id="cd19994">
    <property type="entry name" value="PBP1_ChvE"/>
    <property type="match status" value="1"/>
</dbReference>
<gene>
    <name evidence="6" type="ORF">SAMN04487865_106116</name>
</gene>
<accession>A0A662ZDP1</accession>
<dbReference type="GO" id="GO:0055085">
    <property type="term" value="P:transmembrane transport"/>
    <property type="evidence" value="ECO:0007669"/>
    <property type="project" value="UniProtKB-ARBA"/>
</dbReference>
<dbReference type="RefSeq" id="WP_083397023.1">
    <property type="nucleotide sequence ID" value="NZ_CP047056.1"/>
</dbReference>
<dbReference type="GO" id="GO:0030246">
    <property type="term" value="F:carbohydrate binding"/>
    <property type="evidence" value="ECO:0007669"/>
    <property type="project" value="TreeGrafter"/>
</dbReference>
<organism evidence="6 7">
    <name type="scientific">Succinivibrio dextrinosolvens</name>
    <dbReference type="NCBI Taxonomy" id="83771"/>
    <lineage>
        <taxon>Bacteria</taxon>
        <taxon>Pseudomonadati</taxon>
        <taxon>Pseudomonadota</taxon>
        <taxon>Gammaproteobacteria</taxon>
        <taxon>Aeromonadales</taxon>
        <taxon>Succinivibrionaceae</taxon>
        <taxon>Succinivibrio</taxon>
    </lineage>
</organism>
<dbReference type="InterPro" id="IPR028082">
    <property type="entry name" value="Peripla_BP_I"/>
</dbReference>
<evidence type="ECO:0000256" key="2">
    <source>
        <dbReference type="ARBA" id="ARBA00007639"/>
    </source>
</evidence>